<dbReference type="PANTHER" id="PTHR42742">
    <property type="entry name" value="TRANSCRIPTIONAL REPRESSOR MPRA"/>
    <property type="match status" value="1"/>
</dbReference>
<evidence type="ECO:0000256" key="7">
    <source>
        <dbReference type="ARBA" id="ARBA00022833"/>
    </source>
</evidence>
<keyword evidence="8" id="KW-0067">ATP-binding</keyword>
<evidence type="ECO:0000256" key="4">
    <source>
        <dbReference type="ARBA" id="ARBA00022723"/>
    </source>
</evidence>
<evidence type="ECO:0000256" key="12">
    <source>
        <dbReference type="ARBA" id="ARBA00048451"/>
    </source>
</evidence>
<comment type="catalytic activity">
    <reaction evidence="12">
        <text>D-fructose + ATP = D-fructose 6-phosphate + ADP + H(+)</text>
        <dbReference type="Rhea" id="RHEA:16125"/>
        <dbReference type="ChEBI" id="CHEBI:15378"/>
        <dbReference type="ChEBI" id="CHEBI:30616"/>
        <dbReference type="ChEBI" id="CHEBI:37721"/>
        <dbReference type="ChEBI" id="CHEBI:61527"/>
        <dbReference type="ChEBI" id="CHEBI:456216"/>
        <dbReference type="EC" id="2.7.1.4"/>
    </reaction>
</comment>
<proteinExistence type="inferred from homology"/>
<dbReference type="InterPro" id="IPR043129">
    <property type="entry name" value="ATPase_NBD"/>
</dbReference>
<keyword evidence="6" id="KW-0418">Kinase</keyword>
<protein>
    <recommendedName>
        <fullName evidence="11">fructokinase</fullName>
        <ecNumber evidence="11">2.7.1.4</ecNumber>
    </recommendedName>
</protein>
<dbReference type="EC" id="2.7.1.4" evidence="11"/>
<evidence type="ECO:0000313" key="13">
    <source>
        <dbReference type="EMBL" id="GGL64586.1"/>
    </source>
</evidence>
<dbReference type="EMBL" id="BMOK01000019">
    <property type="protein sequence ID" value="GGL64586.1"/>
    <property type="molecule type" value="Genomic_DNA"/>
</dbReference>
<reference evidence="13" key="1">
    <citation type="journal article" date="2014" name="Int. J. Syst. Evol. Microbiol.">
        <title>Complete genome sequence of Corynebacterium casei LMG S-19264T (=DSM 44701T), isolated from a smear-ripened cheese.</title>
        <authorList>
            <consortium name="US DOE Joint Genome Institute (JGI-PGF)"/>
            <person name="Walter F."/>
            <person name="Albersmeier A."/>
            <person name="Kalinowski J."/>
            <person name="Ruckert C."/>
        </authorList>
    </citation>
    <scope>NUCLEOTIDE SEQUENCE</scope>
    <source>
        <strain evidence="13">JCM 15325</strain>
    </source>
</reference>
<evidence type="ECO:0000256" key="8">
    <source>
        <dbReference type="ARBA" id="ARBA00022840"/>
    </source>
</evidence>
<comment type="cofactor">
    <cofactor evidence="1">
        <name>Mg(2+)</name>
        <dbReference type="ChEBI" id="CHEBI:18420"/>
    </cofactor>
</comment>
<evidence type="ECO:0000256" key="2">
    <source>
        <dbReference type="ARBA" id="ARBA00006479"/>
    </source>
</evidence>
<evidence type="ECO:0000256" key="11">
    <source>
        <dbReference type="ARBA" id="ARBA00038887"/>
    </source>
</evidence>
<dbReference type="FunFam" id="3.30.420.40:FF:000153">
    <property type="entry name" value="Putative fructokinase"/>
    <property type="match status" value="1"/>
</dbReference>
<dbReference type="Pfam" id="PF00480">
    <property type="entry name" value="ROK"/>
    <property type="match status" value="1"/>
</dbReference>
<keyword evidence="4" id="KW-0479">Metal-binding</keyword>
<dbReference type="FunFam" id="3.30.420.40:FF:000136">
    <property type="entry name" value="Putative fructokinase"/>
    <property type="match status" value="1"/>
</dbReference>
<dbReference type="Proteomes" id="UP000654670">
    <property type="component" value="Unassembled WGS sequence"/>
</dbReference>
<dbReference type="CDD" id="cd24067">
    <property type="entry name" value="ASKHA_NBD_ROK_BsFRK-like"/>
    <property type="match status" value="1"/>
</dbReference>
<comment type="similarity">
    <text evidence="2">Belongs to the ROK (NagC/XylR) family.</text>
</comment>
<evidence type="ECO:0000256" key="1">
    <source>
        <dbReference type="ARBA" id="ARBA00001946"/>
    </source>
</evidence>
<dbReference type="AlphaFoldDB" id="A0A917SAK2"/>
<sequence length="291" mass="32207">MLLGSIEAGGTKFIAAVGDEEMNIIDMVTVPTTKPEETMKPIITFFDQYKIDAVGVGSFGPIDVNEGSETYGSITSTPKPFWKDYDFVGGLKEHYNVPIAWTTDVNAAGYAEYVLGKAKETRSCLYLTIGTGIGGGFINQGRILNAYSHPEMGHLLIKRHPDDTFEGNCPFHQNCLEGMASGPAVEKRWGKRGIELAGRSDVWELEAYYLAQALVSYTLVLRPERIILGGGMMKQKQIFHLIREQFERMLKDYVAVPDLESYIQPVGLNDQAGIIGGFLLAKNLCVKQRNL</sequence>
<dbReference type="Gene3D" id="3.30.420.40">
    <property type="match status" value="2"/>
</dbReference>
<keyword evidence="3" id="KW-0808">Transferase</keyword>
<dbReference type="InterPro" id="IPR051804">
    <property type="entry name" value="Carb_Metab_Reg_Kinase/Isom"/>
</dbReference>
<keyword evidence="14" id="KW-1185">Reference proteome</keyword>
<dbReference type="RefSeq" id="WP_188804951.1">
    <property type="nucleotide sequence ID" value="NZ_BMOK01000019.1"/>
</dbReference>
<keyword evidence="7" id="KW-0862">Zinc</keyword>
<evidence type="ECO:0000256" key="6">
    <source>
        <dbReference type="ARBA" id="ARBA00022777"/>
    </source>
</evidence>
<accession>A0A917SAK2</accession>
<evidence type="ECO:0000256" key="5">
    <source>
        <dbReference type="ARBA" id="ARBA00022741"/>
    </source>
</evidence>
<dbReference type="GO" id="GO:0046872">
    <property type="term" value="F:metal ion binding"/>
    <property type="evidence" value="ECO:0007669"/>
    <property type="project" value="UniProtKB-KW"/>
</dbReference>
<evidence type="ECO:0000256" key="3">
    <source>
        <dbReference type="ARBA" id="ARBA00022679"/>
    </source>
</evidence>
<keyword evidence="10" id="KW-0119">Carbohydrate metabolism</keyword>
<keyword evidence="9" id="KW-0460">Magnesium</keyword>
<dbReference type="PANTHER" id="PTHR42742:SF3">
    <property type="entry name" value="FRUCTOKINASE"/>
    <property type="match status" value="1"/>
</dbReference>
<dbReference type="SUPFAM" id="SSF53067">
    <property type="entry name" value="Actin-like ATPase domain"/>
    <property type="match status" value="1"/>
</dbReference>
<gene>
    <name evidence="13" type="ORF">GCM10007968_30650</name>
</gene>
<reference evidence="13" key="2">
    <citation type="submission" date="2020-09" db="EMBL/GenBank/DDBJ databases">
        <authorList>
            <person name="Sun Q."/>
            <person name="Ohkuma M."/>
        </authorList>
    </citation>
    <scope>NUCLEOTIDE SEQUENCE</scope>
    <source>
        <strain evidence="13">JCM 15325</strain>
    </source>
</reference>
<name>A0A917SAK2_9BACL</name>
<evidence type="ECO:0000256" key="9">
    <source>
        <dbReference type="ARBA" id="ARBA00022842"/>
    </source>
</evidence>
<dbReference type="GO" id="GO:0008865">
    <property type="term" value="F:fructokinase activity"/>
    <property type="evidence" value="ECO:0007669"/>
    <property type="project" value="UniProtKB-EC"/>
</dbReference>
<evidence type="ECO:0000256" key="10">
    <source>
        <dbReference type="ARBA" id="ARBA00023277"/>
    </source>
</evidence>
<evidence type="ECO:0000313" key="14">
    <source>
        <dbReference type="Proteomes" id="UP000654670"/>
    </source>
</evidence>
<dbReference type="InterPro" id="IPR000600">
    <property type="entry name" value="ROK"/>
</dbReference>
<comment type="caution">
    <text evidence="13">The sequence shown here is derived from an EMBL/GenBank/DDBJ whole genome shotgun (WGS) entry which is preliminary data.</text>
</comment>
<keyword evidence="5" id="KW-0547">Nucleotide-binding</keyword>
<dbReference type="GO" id="GO:0005524">
    <property type="term" value="F:ATP binding"/>
    <property type="evidence" value="ECO:0007669"/>
    <property type="project" value="UniProtKB-KW"/>
</dbReference>
<organism evidence="13 14">
    <name type="scientific">Sporolactobacillus putidus</name>
    <dbReference type="NCBI Taxonomy" id="492735"/>
    <lineage>
        <taxon>Bacteria</taxon>
        <taxon>Bacillati</taxon>
        <taxon>Bacillota</taxon>
        <taxon>Bacilli</taxon>
        <taxon>Bacillales</taxon>
        <taxon>Sporolactobacillaceae</taxon>
        <taxon>Sporolactobacillus</taxon>
    </lineage>
</organism>